<sequence length="127" mass="14463">MLNHYKTTLKDREIQKSTTPDFIIYPCSGESEKSFNQLQITKALHKIKQSIQTRSTTIIHARISNDEMFFTADVGDPQISTNYYKAVILGGSAFLVYENITNCRPGSHRFLTSIIDGKDLLEGKRDF</sequence>
<evidence type="ECO:0000313" key="1">
    <source>
        <dbReference type="EMBL" id="CAI5440972.1"/>
    </source>
</evidence>
<dbReference type="AlphaFoldDB" id="A0A9P1I7L0"/>
<name>A0A9P1I7L0_9PELO</name>
<proteinExistence type="predicted"/>
<protein>
    <submittedName>
        <fullName evidence="1">Uncharacterized protein</fullName>
    </submittedName>
</protein>
<gene>
    <name evidence="1" type="ORF">CAMP_LOCUS3609</name>
</gene>
<comment type="caution">
    <text evidence="1">The sequence shown here is derived from an EMBL/GenBank/DDBJ whole genome shotgun (WGS) entry which is preliminary data.</text>
</comment>
<organism evidence="1 2">
    <name type="scientific">Caenorhabditis angaria</name>
    <dbReference type="NCBI Taxonomy" id="860376"/>
    <lineage>
        <taxon>Eukaryota</taxon>
        <taxon>Metazoa</taxon>
        <taxon>Ecdysozoa</taxon>
        <taxon>Nematoda</taxon>
        <taxon>Chromadorea</taxon>
        <taxon>Rhabditida</taxon>
        <taxon>Rhabditina</taxon>
        <taxon>Rhabditomorpha</taxon>
        <taxon>Rhabditoidea</taxon>
        <taxon>Rhabditidae</taxon>
        <taxon>Peloderinae</taxon>
        <taxon>Caenorhabditis</taxon>
    </lineage>
</organism>
<evidence type="ECO:0000313" key="2">
    <source>
        <dbReference type="Proteomes" id="UP001152747"/>
    </source>
</evidence>
<reference evidence="1" key="1">
    <citation type="submission" date="2022-11" db="EMBL/GenBank/DDBJ databases">
        <authorList>
            <person name="Kikuchi T."/>
        </authorList>
    </citation>
    <scope>NUCLEOTIDE SEQUENCE</scope>
    <source>
        <strain evidence="1">PS1010</strain>
    </source>
</reference>
<dbReference type="EMBL" id="CANHGI010000002">
    <property type="protein sequence ID" value="CAI5440972.1"/>
    <property type="molecule type" value="Genomic_DNA"/>
</dbReference>
<dbReference type="Proteomes" id="UP001152747">
    <property type="component" value="Unassembled WGS sequence"/>
</dbReference>
<keyword evidence="2" id="KW-1185">Reference proteome</keyword>
<accession>A0A9P1I7L0</accession>